<dbReference type="FunFam" id="3.40.630.30:FF:000047">
    <property type="entry name" value="Acetyltransferase, GNAT family"/>
    <property type="match status" value="1"/>
</dbReference>
<evidence type="ECO:0000259" key="1">
    <source>
        <dbReference type="PROSITE" id="PS51186"/>
    </source>
</evidence>
<sequence length="240" mass="26970">MAARTNEYEQPIGVDLSGWSARERPARVSIEGTRCRIEPIDVERHAADLFDAYNQATDGSDWTYLTVGPFADLASYRAYLAKVAASTDPLHYAVVDRSTGKAVGTFSLMRIDPANGVIEVGNVVFSPLLKRTALSTEAQYLLMRYAFDELGYRRYEWKCDSLNAPSRRTALRLGFEYEGTFRQAIVYKGRSRDTAWFAIVDKDWPGVKRAFETWLEAGNFDAEGNQRESLAGLREAQARG</sequence>
<dbReference type="PROSITE" id="PS51186">
    <property type="entry name" value="GNAT"/>
    <property type="match status" value="1"/>
</dbReference>
<dbReference type="Proteomes" id="UP001139308">
    <property type="component" value="Unassembled WGS sequence"/>
</dbReference>
<comment type="caution">
    <text evidence="2">The sequence shown here is derived from an EMBL/GenBank/DDBJ whole genome shotgun (WGS) entry which is preliminary data.</text>
</comment>
<organism evidence="2 3">
    <name type="scientific">Paraburkholderia tagetis</name>
    <dbReference type="NCBI Taxonomy" id="2913261"/>
    <lineage>
        <taxon>Bacteria</taxon>
        <taxon>Pseudomonadati</taxon>
        <taxon>Pseudomonadota</taxon>
        <taxon>Betaproteobacteria</taxon>
        <taxon>Burkholderiales</taxon>
        <taxon>Burkholderiaceae</taxon>
        <taxon>Paraburkholderia</taxon>
    </lineage>
</organism>
<dbReference type="PANTHER" id="PTHR43441">
    <property type="entry name" value="RIBOSOMAL-PROTEIN-SERINE ACETYLTRANSFERASE"/>
    <property type="match status" value="1"/>
</dbReference>
<name>A0A9X1UNH6_9BURK</name>
<accession>A0A9X1UNH6</accession>
<dbReference type="EMBL" id="JAKLJA010000069">
    <property type="protein sequence ID" value="MCG5078704.1"/>
    <property type="molecule type" value="Genomic_DNA"/>
</dbReference>
<evidence type="ECO:0000313" key="3">
    <source>
        <dbReference type="Proteomes" id="UP001139308"/>
    </source>
</evidence>
<dbReference type="GO" id="GO:1990189">
    <property type="term" value="F:protein N-terminal-serine acetyltransferase activity"/>
    <property type="evidence" value="ECO:0007669"/>
    <property type="project" value="TreeGrafter"/>
</dbReference>
<dbReference type="InterPro" id="IPR016181">
    <property type="entry name" value="Acyl_CoA_acyltransferase"/>
</dbReference>
<reference evidence="2" key="1">
    <citation type="submission" date="2022-01" db="EMBL/GenBank/DDBJ databases">
        <title>Genome sequence and assembly of Parabukholderia sp. RG36.</title>
        <authorList>
            <person name="Chhetri G."/>
        </authorList>
    </citation>
    <scope>NUCLEOTIDE SEQUENCE</scope>
    <source>
        <strain evidence="2">RG36</strain>
    </source>
</reference>
<dbReference type="SUPFAM" id="SSF55729">
    <property type="entry name" value="Acyl-CoA N-acyltransferases (Nat)"/>
    <property type="match status" value="1"/>
</dbReference>
<evidence type="ECO:0000313" key="2">
    <source>
        <dbReference type="EMBL" id="MCG5078704.1"/>
    </source>
</evidence>
<dbReference type="Gene3D" id="3.40.630.30">
    <property type="match status" value="1"/>
</dbReference>
<feature type="domain" description="N-acetyltransferase" evidence="1">
    <location>
        <begin position="35"/>
        <end position="193"/>
    </location>
</feature>
<dbReference type="Pfam" id="PF13302">
    <property type="entry name" value="Acetyltransf_3"/>
    <property type="match status" value="1"/>
</dbReference>
<dbReference type="AlphaFoldDB" id="A0A9X1UNH6"/>
<dbReference type="GO" id="GO:0008999">
    <property type="term" value="F:protein-N-terminal-alanine acetyltransferase activity"/>
    <property type="evidence" value="ECO:0007669"/>
    <property type="project" value="TreeGrafter"/>
</dbReference>
<dbReference type="InterPro" id="IPR000182">
    <property type="entry name" value="GNAT_dom"/>
</dbReference>
<protein>
    <submittedName>
        <fullName evidence="2">GNAT family N-acetyltransferase</fullName>
    </submittedName>
</protein>
<gene>
    <name evidence="2" type="ORF">L5014_36170</name>
</gene>
<dbReference type="PANTHER" id="PTHR43441:SF2">
    <property type="entry name" value="FAMILY ACETYLTRANSFERASE, PUTATIVE (AFU_ORTHOLOGUE AFUA_7G00850)-RELATED"/>
    <property type="match status" value="1"/>
</dbReference>
<keyword evidence="3" id="KW-1185">Reference proteome</keyword>
<dbReference type="InterPro" id="IPR051908">
    <property type="entry name" value="Ribosomal_N-acetyltransferase"/>
</dbReference>
<proteinExistence type="predicted"/>